<name>A0A4U8YVP7_METTU</name>
<dbReference type="EMBL" id="LR536450">
    <property type="protein sequence ID" value="VFU07891.1"/>
    <property type="molecule type" value="Genomic_DNA"/>
</dbReference>
<dbReference type="Proteomes" id="UP000294360">
    <property type="component" value="Chromosome"/>
</dbReference>
<dbReference type="RefSeq" id="WP_134487504.1">
    <property type="nucleotide sequence ID" value="NZ_CP139089.1"/>
</dbReference>
<evidence type="ECO:0000313" key="2">
    <source>
        <dbReference type="Proteomes" id="UP000294360"/>
    </source>
</evidence>
<protein>
    <submittedName>
        <fullName evidence="1">Uncharacterized protein</fullName>
    </submittedName>
</protein>
<reference evidence="1 2" key="1">
    <citation type="submission" date="2019-03" db="EMBL/GenBank/DDBJ databases">
        <authorList>
            <person name="Kox A.R. M."/>
        </authorList>
    </citation>
    <scope>NUCLEOTIDE SEQUENCE [LARGE SCALE GENOMIC DNA]</scope>
    <source>
        <strain evidence="1">MTUNDRAET4 annotated genome</strain>
    </source>
</reference>
<dbReference type="AlphaFoldDB" id="A0A4U8YVP7"/>
<sequence>MTLEDLRASAPPEIVAYLAKRANDFRQHEKEDGAIGVQARVTPLLMEVFTLCYVHEKWRAMAKGSPAIELVKGLAGSMSVLLINLVSNSVDKEDEIVALGTICEAIFDAAAKGLAGELGRPFVQESVDYSRGLA</sequence>
<organism evidence="1 2">
    <name type="scientific">Methylocella tundrae</name>
    <dbReference type="NCBI Taxonomy" id="227605"/>
    <lineage>
        <taxon>Bacteria</taxon>
        <taxon>Pseudomonadati</taxon>
        <taxon>Pseudomonadota</taxon>
        <taxon>Alphaproteobacteria</taxon>
        <taxon>Hyphomicrobiales</taxon>
        <taxon>Beijerinckiaceae</taxon>
        <taxon>Methylocella</taxon>
    </lineage>
</organism>
<evidence type="ECO:0000313" key="1">
    <source>
        <dbReference type="EMBL" id="VFU07891.1"/>
    </source>
</evidence>
<dbReference type="KEGG" id="mtun:MTUNDRAET4_0998"/>
<gene>
    <name evidence="1" type="ORF">MTUNDRAET4_0998</name>
</gene>
<proteinExistence type="predicted"/>
<accession>A0A4U8YVP7</accession>